<dbReference type="InterPro" id="IPR038727">
    <property type="entry name" value="NadR/Ttd14_AAA_dom"/>
</dbReference>
<reference evidence="3 4" key="1">
    <citation type="submission" date="2020-07" db="EMBL/GenBank/DDBJ databases">
        <authorList>
            <person name="Criscuolo A."/>
        </authorList>
    </citation>
    <scope>NUCLEOTIDE SEQUENCE [LARGE SCALE GENOMIC DNA]</scope>
    <source>
        <strain evidence="3">CIP111649</strain>
    </source>
</reference>
<evidence type="ECO:0000259" key="1">
    <source>
        <dbReference type="Pfam" id="PF01467"/>
    </source>
</evidence>
<dbReference type="RefSeq" id="WP_183369195.1">
    <property type="nucleotide sequence ID" value="NZ_CAJEWD010000003.1"/>
</dbReference>
<dbReference type="SUPFAM" id="SSF52374">
    <property type="entry name" value="Nucleotidylyl transferase"/>
    <property type="match status" value="1"/>
</dbReference>
<feature type="domain" description="Cytidyltransferase-like" evidence="1">
    <location>
        <begin position="6"/>
        <end position="155"/>
    </location>
</feature>
<accession>A0A6V7R1C2</accession>
<dbReference type="InterPro" id="IPR027417">
    <property type="entry name" value="P-loop_NTPase"/>
</dbReference>
<dbReference type="Pfam" id="PF01467">
    <property type="entry name" value="CTP_transf_like"/>
    <property type="match status" value="1"/>
</dbReference>
<evidence type="ECO:0000313" key="3">
    <source>
        <dbReference type="EMBL" id="CAD2071005.1"/>
    </source>
</evidence>
<dbReference type="Gene3D" id="3.40.50.620">
    <property type="entry name" value="HUPs"/>
    <property type="match status" value="1"/>
</dbReference>
<keyword evidence="4" id="KW-1185">Reference proteome</keyword>
<dbReference type="AlphaFoldDB" id="A0A6V7R1C2"/>
<dbReference type="SUPFAM" id="SSF52540">
    <property type="entry name" value="P-loop containing nucleoside triphosphate hydrolases"/>
    <property type="match status" value="1"/>
</dbReference>
<dbReference type="PANTHER" id="PTHR37512:SF1">
    <property type="entry name" value="NADR_TTD14 AAA DOMAIN-CONTAINING PROTEIN"/>
    <property type="match status" value="1"/>
</dbReference>
<feature type="domain" description="NadR/Ttd14 AAA" evidence="2">
    <location>
        <begin position="176"/>
        <end position="319"/>
    </location>
</feature>
<gene>
    <name evidence="3" type="primary">nadR</name>
    <name evidence="3" type="ORF">JEODO184_00103</name>
</gene>
<protein>
    <submittedName>
        <fullName evidence="3">Trifunctional NAD biosynthesis/regulator protein NadR</fullName>
    </submittedName>
</protein>
<proteinExistence type="predicted"/>
<dbReference type="EMBL" id="CAJEWD010000003">
    <property type="protein sequence ID" value="CAD2071005.1"/>
    <property type="molecule type" value="Genomic_DNA"/>
</dbReference>
<sequence length="350" mass="40756">MRDLGVYFGTFAPCHVGHFEQIIRAKRENRHAVVILSGYQGDRGEKIGMNLEHRSRAMRQLLKNDTNVTVLQLDETDIPRYPVGWEPWLKMLQSLIDQAIATLDFDVKKVTFYMGEKEYVEPLKNHFEAVYTNADVLMTMVDRKILGISGTEIRETPILNWDYVTRPFRRFFVQNVLITGAPNSGKSILAEDLARRYSTSYSVEYVKDYLKEHQLVASDLDARDFHAIGIGQFELNRKHIHSNATRKIFFADTDVLYTKVYNTLGQHDDKDDINQIFEHYIRLQTWSLILVIPPSKNAEKKDKVFYEQLIKELEQHELLDKVVFLEGNHQENYSRAHALCDELLDEGKDN</sequence>
<dbReference type="InterPro" id="IPR014729">
    <property type="entry name" value="Rossmann-like_a/b/a_fold"/>
</dbReference>
<dbReference type="Proteomes" id="UP000589351">
    <property type="component" value="Unassembled WGS sequence"/>
</dbReference>
<dbReference type="Gene3D" id="3.40.50.300">
    <property type="entry name" value="P-loop containing nucleotide triphosphate hydrolases"/>
    <property type="match status" value="1"/>
</dbReference>
<name>A0A6V7R1C2_9STAP</name>
<organism evidence="3 4">
    <name type="scientific">Jeotgalicoccus meleagridis</name>
    <dbReference type="NCBI Taxonomy" id="2759181"/>
    <lineage>
        <taxon>Bacteria</taxon>
        <taxon>Bacillati</taxon>
        <taxon>Bacillota</taxon>
        <taxon>Bacilli</taxon>
        <taxon>Bacillales</taxon>
        <taxon>Staphylococcaceae</taxon>
        <taxon>Jeotgalicoccus</taxon>
    </lineage>
</organism>
<dbReference type="PANTHER" id="PTHR37512">
    <property type="entry name" value="TRIFUNCTIONAL NAD BIOSYNTHESIS/REGULATOR PROTEIN NADR"/>
    <property type="match status" value="1"/>
</dbReference>
<evidence type="ECO:0000313" key="4">
    <source>
        <dbReference type="Proteomes" id="UP000589351"/>
    </source>
</evidence>
<comment type="caution">
    <text evidence="3">The sequence shown here is derived from an EMBL/GenBank/DDBJ whole genome shotgun (WGS) entry which is preliminary data.</text>
</comment>
<dbReference type="InterPro" id="IPR052735">
    <property type="entry name" value="NAD_biosynth-regulator"/>
</dbReference>
<evidence type="ECO:0000259" key="2">
    <source>
        <dbReference type="Pfam" id="PF13521"/>
    </source>
</evidence>
<dbReference type="InterPro" id="IPR004821">
    <property type="entry name" value="Cyt_trans-like"/>
</dbReference>
<dbReference type="Pfam" id="PF13521">
    <property type="entry name" value="AAA_28"/>
    <property type="match status" value="1"/>
</dbReference>
<dbReference type="GO" id="GO:0003824">
    <property type="term" value="F:catalytic activity"/>
    <property type="evidence" value="ECO:0007669"/>
    <property type="project" value="InterPro"/>
</dbReference>